<reference evidence="2 3" key="1">
    <citation type="submission" date="2020-02" db="EMBL/GenBank/DDBJ databases">
        <title>Draft genome sequence of Haematococcus lacustris strain NIES-144.</title>
        <authorList>
            <person name="Morimoto D."/>
            <person name="Nakagawa S."/>
            <person name="Yoshida T."/>
            <person name="Sawayama S."/>
        </authorList>
    </citation>
    <scope>NUCLEOTIDE SEQUENCE [LARGE SCALE GENOMIC DNA]</scope>
    <source>
        <strain evidence="2 3">NIES-144</strain>
    </source>
</reference>
<evidence type="ECO:0000256" key="1">
    <source>
        <dbReference type="SAM" id="MobiDB-lite"/>
    </source>
</evidence>
<dbReference type="EMBL" id="BLLF01000822">
    <property type="protein sequence ID" value="GFH15225.1"/>
    <property type="molecule type" value="Genomic_DNA"/>
</dbReference>
<dbReference type="Proteomes" id="UP000485058">
    <property type="component" value="Unassembled WGS sequence"/>
</dbReference>
<comment type="caution">
    <text evidence="2">The sequence shown here is derived from an EMBL/GenBank/DDBJ whole genome shotgun (WGS) entry which is preliminary data.</text>
</comment>
<evidence type="ECO:0000313" key="2">
    <source>
        <dbReference type="EMBL" id="GFH15225.1"/>
    </source>
</evidence>
<gene>
    <name evidence="2" type="ORF">HaLaN_11417</name>
</gene>
<accession>A0A699Z129</accession>
<feature type="region of interest" description="Disordered" evidence="1">
    <location>
        <begin position="46"/>
        <end position="105"/>
    </location>
</feature>
<protein>
    <submittedName>
        <fullName evidence="2">Uncharacterized protein</fullName>
    </submittedName>
</protein>
<keyword evidence="3" id="KW-1185">Reference proteome</keyword>
<dbReference type="AlphaFoldDB" id="A0A699Z129"/>
<proteinExistence type="predicted"/>
<organism evidence="2 3">
    <name type="scientific">Haematococcus lacustris</name>
    <name type="common">Green alga</name>
    <name type="synonym">Haematococcus pluvialis</name>
    <dbReference type="NCBI Taxonomy" id="44745"/>
    <lineage>
        <taxon>Eukaryota</taxon>
        <taxon>Viridiplantae</taxon>
        <taxon>Chlorophyta</taxon>
        <taxon>core chlorophytes</taxon>
        <taxon>Chlorophyceae</taxon>
        <taxon>CS clade</taxon>
        <taxon>Chlamydomonadales</taxon>
        <taxon>Haematococcaceae</taxon>
        <taxon>Haematococcus</taxon>
    </lineage>
</organism>
<name>A0A699Z129_HAELA</name>
<sequence length="267" mass="27411">MMRSSQFKGNGIGWSSTPCEGTLAADTVLLAATGSSRARSMGVLRVVGRGPGAGPGRQQQLHGHQAGQPGLRQSGPTGRPAPPASQAASDGAAGPPLRSSAPGIGAGLADQLQSLENLRLSCSCGGGWSCEAVKWAMCGAGGRSGRQHSRLTADQAASVHREGPSLSRACGNQAGQCRVSPHSQPVSKEQHSLIKLSQPLCQARKLHRSLESISVCTIPVCTIPVCITPQFSKQPAVVPSTEAAQSGAHCTGMDTLVLHFSAVSRQT</sequence>
<evidence type="ECO:0000313" key="3">
    <source>
        <dbReference type="Proteomes" id="UP000485058"/>
    </source>
</evidence>